<proteinExistence type="predicted"/>
<organism evidence="1 2">
    <name type="scientific">Pseudomonas phage Itty13</name>
    <dbReference type="NCBI Taxonomy" id="2805750"/>
    <lineage>
        <taxon>Viruses</taxon>
        <taxon>Duplodnaviria</taxon>
        <taxon>Heunggongvirae</taxon>
        <taxon>Uroviricota</taxon>
        <taxon>Caudoviricetes</taxon>
        <taxon>Ittyvirus</taxon>
        <taxon>Ittyvirus itty13</taxon>
    </lineage>
</organism>
<evidence type="ECO:0000313" key="2">
    <source>
        <dbReference type="Proteomes" id="UP000610026"/>
    </source>
</evidence>
<accession>A0A889IQG8</accession>
<dbReference type="RefSeq" id="YP_010671625.1">
    <property type="nucleotide sequence ID" value="NC_070969.1"/>
</dbReference>
<dbReference type="EMBL" id="MW460249">
    <property type="protein sequence ID" value="QRE00612.1"/>
    <property type="molecule type" value="Genomic_DNA"/>
</dbReference>
<reference evidence="1" key="1">
    <citation type="submission" date="2021-01" db="EMBL/GenBank/DDBJ databases">
        <authorList>
            <person name="Ben Porat S."/>
            <person name="Alkalay-Oren S."/>
            <person name="Coppenhagen-Glazer S."/>
            <person name="Hazan R."/>
        </authorList>
    </citation>
    <scope>NUCLEOTIDE SEQUENCE</scope>
</reference>
<evidence type="ECO:0000313" key="1">
    <source>
        <dbReference type="EMBL" id="QRE00612.1"/>
    </source>
</evidence>
<dbReference type="GeneID" id="77947879"/>
<protein>
    <submittedName>
        <fullName evidence="1">Uncharacterized protein</fullName>
    </submittedName>
</protein>
<dbReference type="KEGG" id="vg:77947879"/>
<keyword evidence="2" id="KW-1185">Reference proteome</keyword>
<name>A0A889IQG8_9CAUD</name>
<sequence>MQSLRDRYEIYVRCATDLGWTVKTFEEWLNS</sequence>
<dbReference type="Proteomes" id="UP000610026">
    <property type="component" value="Segment"/>
</dbReference>